<comment type="caution">
    <text evidence="1">The sequence shown here is derived from an EMBL/GenBank/DDBJ whole genome shotgun (WGS) entry which is preliminary data.</text>
</comment>
<dbReference type="InterPro" id="IPR000801">
    <property type="entry name" value="Esterase-like"/>
</dbReference>
<keyword evidence="1" id="KW-0067">ATP-binding</keyword>
<dbReference type="Gene3D" id="3.40.50.1820">
    <property type="entry name" value="alpha/beta hydrolase"/>
    <property type="match status" value="1"/>
</dbReference>
<dbReference type="PANTHER" id="PTHR48098:SF6">
    <property type="entry name" value="FERRI-BACILLIBACTIN ESTERASE BESA"/>
    <property type="match status" value="1"/>
</dbReference>
<keyword evidence="2" id="KW-1185">Reference proteome</keyword>
<dbReference type="AlphaFoldDB" id="A0A4S4NAW8"/>
<dbReference type="SUPFAM" id="SSF53474">
    <property type="entry name" value="alpha/beta-Hydrolases"/>
    <property type="match status" value="1"/>
</dbReference>
<dbReference type="SUPFAM" id="SSF81296">
    <property type="entry name" value="E set domains"/>
    <property type="match status" value="1"/>
</dbReference>
<reference evidence="1 2" key="1">
    <citation type="submission" date="2019-04" db="EMBL/GenBank/DDBJ databases">
        <title>Lewinella litorea sp. nov., isolated from a marine sand.</title>
        <authorList>
            <person name="Yoon J.-H."/>
        </authorList>
    </citation>
    <scope>NUCLEOTIDE SEQUENCE [LARGE SCALE GENOMIC DNA]</scope>
    <source>
        <strain evidence="1 2">HSMS-39</strain>
    </source>
</reference>
<organism evidence="1 2">
    <name type="scientific">Neolewinella litorea</name>
    <dbReference type="NCBI Taxonomy" id="2562452"/>
    <lineage>
        <taxon>Bacteria</taxon>
        <taxon>Pseudomonadati</taxon>
        <taxon>Bacteroidota</taxon>
        <taxon>Saprospiria</taxon>
        <taxon>Saprospirales</taxon>
        <taxon>Lewinellaceae</taxon>
        <taxon>Neolewinella</taxon>
    </lineage>
</organism>
<evidence type="ECO:0000313" key="1">
    <source>
        <dbReference type="EMBL" id="THH35597.1"/>
    </source>
</evidence>
<dbReference type="InterPro" id="IPR014756">
    <property type="entry name" value="Ig_E-set"/>
</dbReference>
<dbReference type="Proteomes" id="UP000308528">
    <property type="component" value="Unassembled WGS sequence"/>
</dbReference>
<keyword evidence="1" id="KW-0547">Nucleotide-binding</keyword>
<gene>
    <name evidence="1" type="ORF">E4021_16035</name>
</gene>
<proteinExistence type="predicted"/>
<dbReference type="PANTHER" id="PTHR48098">
    <property type="entry name" value="ENTEROCHELIN ESTERASE-RELATED"/>
    <property type="match status" value="1"/>
</dbReference>
<dbReference type="InterPro" id="IPR013783">
    <property type="entry name" value="Ig-like_fold"/>
</dbReference>
<dbReference type="OrthoDB" id="9784036at2"/>
<evidence type="ECO:0000313" key="2">
    <source>
        <dbReference type="Proteomes" id="UP000308528"/>
    </source>
</evidence>
<dbReference type="EMBL" id="SRSF01000011">
    <property type="protein sequence ID" value="THH35597.1"/>
    <property type="molecule type" value="Genomic_DNA"/>
</dbReference>
<dbReference type="InterPro" id="IPR050583">
    <property type="entry name" value="Mycobacterial_A85_antigen"/>
</dbReference>
<accession>A0A4S4NAW8</accession>
<dbReference type="GO" id="GO:0005524">
    <property type="term" value="F:ATP binding"/>
    <property type="evidence" value="ECO:0007669"/>
    <property type="project" value="UniProtKB-KW"/>
</dbReference>
<dbReference type="RefSeq" id="WP_136460395.1">
    <property type="nucleotide sequence ID" value="NZ_SRSF01000011.1"/>
</dbReference>
<dbReference type="Gene3D" id="2.60.40.10">
    <property type="entry name" value="Immunoglobulins"/>
    <property type="match status" value="1"/>
</dbReference>
<dbReference type="Pfam" id="PF00756">
    <property type="entry name" value="Esterase"/>
    <property type="match status" value="1"/>
</dbReference>
<protein>
    <submittedName>
        <fullName evidence="1">Phosphonate ABC transporter ATP-binding protein</fullName>
    </submittedName>
</protein>
<dbReference type="InterPro" id="IPR029058">
    <property type="entry name" value="AB_hydrolase_fold"/>
</dbReference>
<sequence>MYRPLFPPLLLCLCSWTLSAQLILRISELPATTPDPVTLYVAGSFNGWTPGNADYQMMQNADGKWELRLDLAADTYEYKITRGDWATVEGTAQGNNRPNRSVTYTGGEQVEAVAIAGWEDGGGGGAQLSTAAENVIVLDSAFYLPQLDRYRRIVMYLPPDYADDDRRYPVLYMHDGQNLFDEATSFSGEWRVDETLNALYAAGDPGVIVVGIDNGGAERINELTPYANARYGGGRGAEYVDFIVETLKPYVDTHFRTRDNAENTGIMGSSLGGLLSLYAAARHPDVFGRAGVFSPSLWYTGDIYDFVAEAGRRAPQRYFLLAGYKENSGSNNVTGDVLRMAQVLREAGFGTSELRTELHADGQHAEWYWAREFEDAYRWLFAEMPNRVARLQAEPLRLWPTLSRDTLNVDLPGTGPYRGWVYDQHGRTVRRVQLTDGRLLIGDLSPGVYWLRLRSGRKEWTGQFFRVE</sequence>
<name>A0A4S4NAW8_9BACT</name>